<evidence type="ECO:0000313" key="2">
    <source>
        <dbReference type="Proteomes" id="UP000230790"/>
    </source>
</evidence>
<feature type="non-terminal residue" evidence="1">
    <location>
        <position position="1"/>
    </location>
</feature>
<dbReference type="AlphaFoldDB" id="A0A2M8Q6R6"/>
<proteinExistence type="predicted"/>
<gene>
    <name evidence="1" type="ORF">CUN48_18720</name>
</gene>
<organism evidence="1 2">
    <name type="scientific">Candidatus Thermofonsia Clade 3 bacterium</name>
    <dbReference type="NCBI Taxonomy" id="2364212"/>
    <lineage>
        <taxon>Bacteria</taxon>
        <taxon>Bacillati</taxon>
        <taxon>Chloroflexota</taxon>
        <taxon>Candidatus Thermofontia</taxon>
        <taxon>Candidatus Thermofonsia Clade 3</taxon>
    </lineage>
</organism>
<comment type="caution">
    <text evidence="1">The sequence shown here is derived from an EMBL/GenBank/DDBJ whole genome shotgun (WGS) entry which is preliminary data.</text>
</comment>
<reference evidence="1 2" key="1">
    <citation type="submission" date="2017-11" db="EMBL/GenBank/DDBJ databases">
        <title>Evolution of Phototrophy in the Chloroflexi Phylum Driven by Horizontal Gene Transfer.</title>
        <authorList>
            <person name="Ward L.M."/>
            <person name="Hemp J."/>
            <person name="Shih P.M."/>
            <person name="Mcglynn S.E."/>
            <person name="Fischer W."/>
        </authorList>
    </citation>
    <scope>NUCLEOTIDE SEQUENCE [LARGE SCALE GENOMIC DNA]</scope>
    <source>
        <strain evidence="1">JP3_7</strain>
    </source>
</reference>
<name>A0A2M8Q6R6_9CHLR</name>
<dbReference type="Proteomes" id="UP000230790">
    <property type="component" value="Unassembled WGS sequence"/>
</dbReference>
<protein>
    <submittedName>
        <fullName evidence="1">Uncharacterized protein</fullName>
    </submittedName>
</protein>
<evidence type="ECO:0000313" key="1">
    <source>
        <dbReference type="EMBL" id="PJF45470.1"/>
    </source>
</evidence>
<accession>A0A2M8Q6R6</accession>
<dbReference type="EMBL" id="PGTN01001059">
    <property type="protein sequence ID" value="PJF45470.1"/>
    <property type="molecule type" value="Genomic_DNA"/>
</dbReference>
<feature type="non-terminal residue" evidence="1">
    <location>
        <position position="124"/>
    </location>
</feature>
<sequence length="124" mass="13276">VIGRDVERLIAIPDRGNLAGLISAIERRPPQDIQAVQAAVQVPAMIFGRAIRLLDPSALGNTIVNMTLALGRGAREAEEWLLRAAQAAGIDFKGALVAVHDQFERGQLSASQLEVAVAEIARLF</sequence>